<dbReference type="InterPro" id="IPR022234">
    <property type="entry name" value="DUF3759"/>
</dbReference>
<dbReference type="AlphaFoldDB" id="A0A6A4HEZ1"/>
<dbReference type="Pfam" id="PF12585">
    <property type="entry name" value="DUF3759"/>
    <property type="match status" value="1"/>
</dbReference>
<name>A0A6A4HEZ1_9AGAR</name>
<evidence type="ECO:0000256" key="1">
    <source>
        <dbReference type="SAM" id="MobiDB-lite"/>
    </source>
</evidence>
<evidence type="ECO:0008006" key="4">
    <source>
        <dbReference type="Google" id="ProtNLM"/>
    </source>
</evidence>
<dbReference type="PANTHER" id="PTHR37450">
    <property type="entry name" value="CIPC PROTEIN"/>
    <property type="match status" value="1"/>
</dbReference>
<sequence>MGLFHTESDEANAHQEVENAPHKSEISHQLLAAAASYEAAKAYEKHCEDNGKPDSHAKAKELIAAFSGAFVDRIIETKGLDFIDKHKAHKDATKNAEVALENQRPILRAKMERNRISTSMY</sequence>
<organism evidence="2 3">
    <name type="scientific">Gymnopus androsaceus JB14</name>
    <dbReference type="NCBI Taxonomy" id="1447944"/>
    <lineage>
        <taxon>Eukaryota</taxon>
        <taxon>Fungi</taxon>
        <taxon>Dikarya</taxon>
        <taxon>Basidiomycota</taxon>
        <taxon>Agaricomycotina</taxon>
        <taxon>Agaricomycetes</taxon>
        <taxon>Agaricomycetidae</taxon>
        <taxon>Agaricales</taxon>
        <taxon>Marasmiineae</taxon>
        <taxon>Omphalotaceae</taxon>
        <taxon>Gymnopus</taxon>
    </lineage>
</organism>
<gene>
    <name evidence="2" type="ORF">BT96DRAFT_824928</name>
</gene>
<dbReference type="OrthoDB" id="9895617at2759"/>
<evidence type="ECO:0000313" key="3">
    <source>
        <dbReference type="Proteomes" id="UP000799118"/>
    </source>
</evidence>
<dbReference type="EMBL" id="ML769516">
    <property type="protein sequence ID" value="KAE9396268.1"/>
    <property type="molecule type" value="Genomic_DNA"/>
</dbReference>
<keyword evidence="3" id="KW-1185">Reference proteome</keyword>
<accession>A0A6A4HEZ1</accession>
<protein>
    <recommendedName>
        <fullName evidence="4">Phosphoglycerate mutase family protein</fullName>
    </recommendedName>
</protein>
<dbReference type="Proteomes" id="UP000799118">
    <property type="component" value="Unassembled WGS sequence"/>
</dbReference>
<feature type="region of interest" description="Disordered" evidence="1">
    <location>
        <begin position="1"/>
        <end position="25"/>
    </location>
</feature>
<reference evidence="2" key="1">
    <citation type="journal article" date="2019" name="Environ. Microbiol.">
        <title>Fungal ecological strategies reflected in gene transcription - a case study of two litter decomposers.</title>
        <authorList>
            <person name="Barbi F."/>
            <person name="Kohler A."/>
            <person name="Barry K."/>
            <person name="Baskaran P."/>
            <person name="Daum C."/>
            <person name="Fauchery L."/>
            <person name="Ihrmark K."/>
            <person name="Kuo A."/>
            <person name="LaButti K."/>
            <person name="Lipzen A."/>
            <person name="Morin E."/>
            <person name="Grigoriev I.V."/>
            <person name="Henrissat B."/>
            <person name="Lindahl B."/>
            <person name="Martin F."/>
        </authorList>
    </citation>
    <scope>NUCLEOTIDE SEQUENCE</scope>
    <source>
        <strain evidence="2">JB14</strain>
    </source>
</reference>
<dbReference type="PANTHER" id="PTHR37450:SF1">
    <property type="entry name" value="CIPC PROTEIN"/>
    <property type="match status" value="1"/>
</dbReference>
<evidence type="ECO:0000313" key="2">
    <source>
        <dbReference type="EMBL" id="KAE9396268.1"/>
    </source>
</evidence>
<proteinExistence type="predicted"/>